<dbReference type="PANTHER" id="PTHR30193">
    <property type="entry name" value="ABC TRANSPORTER PERMEASE PROTEIN"/>
    <property type="match status" value="1"/>
</dbReference>
<name>A0AAJ2N4R2_9BACL</name>
<feature type="transmembrane region" description="Helical" evidence="7">
    <location>
        <begin position="91"/>
        <end position="113"/>
    </location>
</feature>
<dbReference type="InterPro" id="IPR051393">
    <property type="entry name" value="ABC_transporter_permease"/>
</dbReference>
<dbReference type="SUPFAM" id="SSF161098">
    <property type="entry name" value="MetI-like"/>
    <property type="match status" value="1"/>
</dbReference>
<evidence type="ECO:0000256" key="7">
    <source>
        <dbReference type="RuleBase" id="RU363032"/>
    </source>
</evidence>
<evidence type="ECO:0000313" key="10">
    <source>
        <dbReference type="Proteomes" id="UP001250538"/>
    </source>
</evidence>
<dbReference type="Gene3D" id="1.10.3720.10">
    <property type="entry name" value="MetI-like"/>
    <property type="match status" value="1"/>
</dbReference>
<organism evidence="9 10">
    <name type="scientific">Paenibacillus suaedae</name>
    <dbReference type="NCBI Taxonomy" id="3077233"/>
    <lineage>
        <taxon>Bacteria</taxon>
        <taxon>Bacillati</taxon>
        <taxon>Bacillota</taxon>
        <taxon>Bacilli</taxon>
        <taxon>Bacillales</taxon>
        <taxon>Paenibacillaceae</taxon>
        <taxon>Paenibacillus</taxon>
    </lineage>
</organism>
<dbReference type="PROSITE" id="PS50928">
    <property type="entry name" value="ABC_TM1"/>
    <property type="match status" value="1"/>
</dbReference>
<evidence type="ECO:0000256" key="3">
    <source>
        <dbReference type="ARBA" id="ARBA00022475"/>
    </source>
</evidence>
<gene>
    <name evidence="9" type="ORF">RQP50_11605</name>
</gene>
<feature type="transmembrane region" description="Helical" evidence="7">
    <location>
        <begin position="27"/>
        <end position="49"/>
    </location>
</feature>
<evidence type="ECO:0000256" key="4">
    <source>
        <dbReference type="ARBA" id="ARBA00022692"/>
    </source>
</evidence>
<dbReference type="GO" id="GO:0055085">
    <property type="term" value="P:transmembrane transport"/>
    <property type="evidence" value="ECO:0007669"/>
    <property type="project" value="InterPro"/>
</dbReference>
<keyword evidence="10" id="KW-1185">Reference proteome</keyword>
<feature type="transmembrane region" description="Helical" evidence="7">
    <location>
        <begin position="184"/>
        <end position="203"/>
    </location>
</feature>
<evidence type="ECO:0000256" key="5">
    <source>
        <dbReference type="ARBA" id="ARBA00022989"/>
    </source>
</evidence>
<feature type="domain" description="ABC transmembrane type-1" evidence="8">
    <location>
        <begin position="87"/>
        <end position="303"/>
    </location>
</feature>
<comment type="subcellular location">
    <subcellularLocation>
        <location evidence="1 7">Cell membrane</location>
        <topology evidence="1 7">Multi-pass membrane protein</topology>
    </subcellularLocation>
</comment>
<dbReference type="SUPFAM" id="SSF160964">
    <property type="entry name" value="MalF N-terminal region-like"/>
    <property type="match status" value="1"/>
</dbReference>
<keyword evidence="6 7" id="KW-0472">Membrane</keyword>
<accession>A0AAJ2N4R2</accession>
<dbReference type="AlphaFoldDB" id="A0AAJ2N4R2"/>
<proteinExistence type="inferred from homology"/>
<dbReference type="EMBL" id="JAVYAA010000002">
    <property type="protein sequence ID" value="MDT8976890.1"/>
    <property type="molecule type" value="Genomic_DNA"/>
</dbReference>
<protein>
    <submittedName>
        <fullName evidence="9">Sugar ABC transporter permease</fullName>
    </submittedName>
</protein>
<feature type="transmembrane region" description="Helical" evidence="7">
    <location>
        <begin position="282"/>
        <end position="303"/>
    </location>
</feature>
<evidence type="ECO:0000256" key="6">
    <source>
        <dbReference type="ARBA" id="ARBA00023136"/>
    </source>
</evidence>
<evidence type="ECO:0000256" key="1">
    <source>
        <dbReference type="ARBA" id="ARBA00004651"/>
    </source>
</evidence>
<reference evidence="10" key="1">
    <citation type="submission" date="2023-09" db="EMBL/GenBank/DDBJ databases">
        <title>Paenibacillus sp. chi10 Genome sequencing and assembly.</title>
        <authorList>
            <person name="Kim I."/>
        </authorList>
    </citation>
    <scope>NUCLEOTIDE SEQUENCE [LARGE SCALE GENOMIC DNA]</scope>
    <source>
        <strain evidence="10">chi10</strain>
    </source>
</reference>
<feature type="transmembrane region" description="Helical" evidence="7">
    <location>
        <begin position="236"/>
        <end position="256"/>
    </location>
</feature>
<keyword evidence="4 7" id="KW-0812">Transmembrane</keyword>
<evidence type="ECO:0000256" key="2">
    <source>
        <dbReference type="ARBA" id="ARBA00022448"/>
    </source>
</evidence>
<keyword evidence="2 7" id="KW-0813">Transport</keyword>
<dbReference type="GO" id="GO:0005886">
    <property type="term" value="C:plasma membrane"/>
    <property type="evidence" value="ECO:0007669"/>
    <property type="project" value="UniProtKB-SubCell"/>
</dbReference>
<evidence type="ECO:0000259" key="8">
    <source>
        <dbReference type="PROSITE" id="PS50928"/>
    </source>
</evidence>
<dbReference type="Pfam" id="PF00528">
    <property type="entry name" value="BPD_transp_1"/>
    <property type="match status" value="1"/>
</dbReference>
<comment type="caution">
    <text evidence="9">The sequence shown here is derived from an EMBL/GenBank/DDBJ whole genome shotgun (WGS) entry which is preliminary data.</text>
</comment>
<dbReference type="Proteomes" id="UP001250538">
    <property type="component" value="Unassembled WGS sequence"/>
</dbReference>
<feature type="transmembrane region" description="Helical" evidence="7">
    <location>
        <begin position="125"/>
        <end position="145"/>
    </location>
</feature>
<sequence>MVPAQKTPVKGDVSGRVGLSWKRKRQIFMFVFTVPTLLFFCLFMIYPIFHGLYFSFTDWSGGSETKNLIGIDNYRELAKDPIIGKAILNDYFFVFWKVVGIVGLGVLFAVLMTRFRIRGSGFFRSVFFIPNILSVVVIGVLWNYIYNPSIGFLNSFLSLFTADKVQTPWLGDPNLAMWMLLPPAIWAGVGFVMILVIAGILNIPKDLYEAASIDGAQEWQQFWRITMPLTWEQIKVSILWVVMTTLNGSFVIVWMMTEGGPDNATQVMGSYLYQMGFRQFHFGYASAIGVLILILSLITTLALQRLLRRDAIEMA</sequence>
<comment type="similarity">
    <text evidence="7">Belongs to the binding-protein-dependent transport system permease family.</text>
</comment>
<keyword evidence="5 7" id="KW-1133">Transmembrane helix</keyword>
<keyword evidence="3" id="KW-1003">Cell membrane</keyword>
<dbReference type="PANTHER" id="PTHR30193:SF37">
    <property type="entry name" value="INNER MEMBRANE ABC TRANSPORTER PERMEASE PROTEIN YCJO"/>
    <property type="match status" value="1"/>
</dbReference>
<dbReference type="CDD" id="cd06261">
    <property type="entry name" value="TM_PBP2"/>
    <property type="match status" value="1"/>
</dbReference>
<dbReference type="InterPro" id="IPR000515">
    <property type="entry name" value="MetI-like"/>
</dbReference>
<dbReference type="RefSeq" id="WP_315745752.1">
    <property type="nucleotide sequence ID" value="NZ_JAVYAA010000002.1"/>
</dbReference>
<evidence type="ECO:0000313" key="9">
    <source>
        <dbReference type="EMBL" id="MDT8976890.1"/>
    </source>
</evidence>
<dbReference type="InterPro" id="IPR035906">
    <property type="entry name" value="MetI-like_sf"/>
</dbReference>